<dbReference type="AlphaFoldDB" id="A0A3E2HLX1"/>
<evidence type="ECO:0000256" key="1">
    <source>
        <dbReference type="SAM" id="MobiDB-lite"/>
    </source>
</evidence>
<dbReference type="EMBL" id="NCSJ02000021">
    <property type="protein sequence ID" value="RFU34399.1"/>
    <property type="molecule type" value="Genomic_DNA"/>
</dbReference>
<organism evidence="2 3">
    <name type="scientific">Scytalidium lignicola</name>
    <name type="common">Hyphomycete</name>
    <dbReference type="NCBI Taxonomy" id="5539"/>
    <lineage>
        <taxon>Eukaryota</taxon>
        <taxon>Fungi</taxon>
        <taxon>Dikarya</taxon>
        <taxon>Ascomycota</taxon>
        <taxon>Pezizomycotina</taxon>
        <taxon>Leotiomycetes</taxon>
        <taxon>Leotiomycetes incertae sedis</taxon>
        <taxon>Scytalidium</taxon>
    </lineage>
</organism>
<evidence type="ECO:0000313" key="3">
    <source>
        <dbReference type="Proteomes" id="UP000258309"/>
    </source>
</evidence>
<evidence type="ECO:0000313" key="2">
    <source>
        <dbReference type="EMBL" id="RFU34399.1"/>
    </source>
</evidence>
<accession>A0A3E2HLX1</accession>
<comment type="caution">
    <text evidence="2">The sequence shown here is derived from an EMBL/GenBank/DDBJ whole genome shotgun (WGS) entry which is preliminary data.</text>
</comment>
<protein>
    <submittedName>
        <fullName evidence="2">Uncharacterized protein</fullName>
    </submittedName>
</protein>
<name>A0A3E2HLX1_SCYLI</name>
<feature type="non-terminal residue" evidence="2">
    <location>
        <position position="1"/>
    </location>
</feature>
<keyword evidence="3" id="KW-1185">Reference proteome</keyword>
<dbReference type="Proteomes" id="UP000258309">
    <property type="component" value="Unassembled WGS sequence"/>
</dbReference>
<proteinExistence type="predicted"/>
<feature type="non-terminal residue" evidence="2">
    <location>
        <position position="82"/>
    </location>
</feature>
<gene>
    <name evidence="2" type="ORF">B7463_g1916</name>
</gene>
<reference evidence="2 3" key="1">
    <citation type="submission" date="2018-05" db="EMBL/GenBank/DDBJ databases">
        <title>Draft genome sequence of Scytalidium lignicola DSM 105466, a ubiquitous saprotrophic fungus.</title>
        <authorList>
            <person name="Buettner E."/>
            <person name="Gebauer A.M."/>
            <person name="Hofrichter M."/>
            <person name="Liers C."/>
            <person name="Kellner H."/>
        </authorList>
    </citation>
    <scope>NUCLEOTIDE SEQUENCE [LARGE SCALE GENOMIC DNA]</scope>
    <source>
        <strain evidence="2 3">DSM 105466</strain>
    </source>
</reference>
<feature type="region of interest" description="Disordered" evidence="1">
    <location>
        <begin position="62"/>
        <end position="82"/>
    </location>
</feature>
<sequence length="82" mass="8625">MSTSEKRPDPDSTQYRSGLSEEVALVSGKAIGVRGWTMGGLVPAMAGSPVDWLEVEAKRFTKPRRGNGRSEGGTGAIHAIPA</sequence>